<gene>
    <name evidence="1" type="ORF">MA16_Dca008115</name>
</gene>
<evidence type="ECO:0000313" key="1">
    <source>
        <dbReference type="EMBL" id="PKU73551.1"/>
    </source>
</evidence>
<dbReference type="AlphaFoldDB" id="A0A2I0WD16"/>
<dbReference type="Proteomes" id="UP000233837">
    <property type="component" value="Unassembled WGS sequence"/>
</dbReference>
<keyword evidence="2" id="KW-1185">Reference proteome</keyword>
<reference evidence="1 2" key="2">
    <citation type="journal article" date="2017" name="Nature">
        <title>The Apostasia genome and the evolution of orchids.</title>
        <authorList>
            <person name="Zhang G.Q."/>
            <person name="Liu K.W."/>
            <person name="Li Z."/>
            <person name="Lohaus R."/>
            <person name="Hsiao Y.Y."/>
            <person name="Niu S.C."/>
            <person name="Wang J.Y."/>
            <person name="Lin Y.C."/>
            <person name="Xu Q."/>
            <person name="Chen L.J."/>
            <person name="Yoshida K."/>
            <person name="Fujiwara S."/>
            <person name="Wang Z.W."/>
            <person name="Zhang Y.Q."/>
            <person name="Mitsuda N."/>
            <person name="Wang M."/>
            <person name="Liu G.H."/>
            <person name="Pecoraro L."/>
            <person name="Huang H.X."/>
            <person name="Xiao X.J."/>
            <person name="Lin M."/>
            <person name="Wu X.Y."/>
            <person name="Wu W.L."/>
            <person name="Chen Y.Y."/>
            <person name="Chang S.B."/>
            <person name="Sakamoto S."/>
            <person name="Ohme-Takagi M."/>
            <person name="Yagi M."/>
            <person name="Zeng S.J."/>
            <person name="Shen C.Y."/>
            <person name="Yeh C.M."/>
            <person name="Luo Y.B."/>
            <person name="Tsai W.C."/>
            <person name="Van de Peer Y."/>
            <person name="Liu Z.J."/>
        </authorList>
    </citation>
    <scope>NUCLEOTIDE SEQUENCE [LARGE SCALE GENOMIC DNA]</scope>
    <source>
        <tissue evidence="1">The whole plant</tissue>
    </source>
</reference>
<reference evidence="1 2" key="1">
    <citation type="journal article" date="2016" name="Sci. Rep.">
        <title>The Dendrobium catenatum Lindl. genome sequence provides insights into polysaccharide synthase, floral development and adaptive evolution.</title>
        <authorList>
            <person name="Zhang G.Q."/>
            <person name="Xu Q."/>
            <person name="Bian C."/>
            <person name="Tsai W.C."/>
            <person name="Yeh C.M."/>
            <person name="Liu K.W."/>
            <person name="Yoshida K."/>
            <person name="Zhang L.S."/>
            <person name="Chang S.B."/>
            <person name="Chen F."/>
            <person name="Shi Y."/>
            <person name="Su Y.Y."/>
            <person name="Zhang Y.Q."/>
            <person name="Chen L.J."/>
            <person name="Yin Y."/>
            <person name="Lin M."/>
            <person name="Huang H."/>
            <person name="Deng H."/>
            <person name="Wang Z.W."/>
            <person name="Zhu S.L."/>
            <person name="Zhao X."/>
            <person name="Deng C."/>
            <person name="Niu S.C."/>
            <person name="Huang J."/>
            <person name="Wang M."/>
            <person name="Liu G.H."/>
            <person name="Yang H.J."/>
            <person name="Xiao X.J."/>
            <person name="Hsiao Y.Y."/>
            <person name="Wu W.L."/>
            <person name="Chen Y.Y."/>
            <person name="Mitsuda N."/>
            <person name="Ohme-Takagi M."/>
            <person name="Luo Y.B."/>
            <person name="Van de Peer Y."/>
            <person name="Liu Z.J."/>
        </authorList>
    </citation>
    <scope>NUCLEOTIDE SEQUENCE [LARGE SCALE GENOMIC DNA]</scope>
    <source>
        <tissue evidence="1">The whole plant</tissue>
    </source>
</reference>
<proteinExistence type="predicted"/>
<protein>
    <submittedName>
        <fullName evidence="1">Uncharacterized protein</fullName>
    </submittedName>
</protein>
<evidence type="ECO:0000313" key="2">
    <source>
        <dbReference type="Proteomes" id="UP000233837"/>
    </source>
</evidence>
<organism evidence="1 2">
    <name type="scientific">Dendrobium catenatum</name>
    <dbReference type="NCBI Taxonomy" id="906689"/>
    <lineage>
        <taxon>Eukaryota</taxon>
        <taxon>Viridiplantae</taxon>
        <taxon>Streptophyta</taxon>
        <taxon>Embryophyta</taxon>
        <taxon>Tracheophyta</taxon>
        <taxon>Spermatophyta</taxon>
        <taxon>Magnoliopsida</taxon>
        <taxon>Liliopsida</taxon>
        <taxon>Asparagales</taxon>
        <taxon>Orchidaceae</taxon>
        <taxon>Epidendroideae</taxon>
        <taxon>Malaxideae</taxon>
        <taxon>Dendrobiinae</taxon>
        <taxon>Dendrobium</taxon>
    </lineage>
</organism>
<name>A0A2I0WD16_9ASPA</name>
<dbReference type="EMBL" id="KZ502741">
    <property type="protein sequence ID" value="PKU73551.1"/>
    <property type="molecule type" value="Genomic_DNA"/>
</dbReference>
<accession>A0A2I0WD16</accession>
<sequence>MRDRIPRDRFRENLKQHSPILINIDPVILEEETVGGLEKVTRMQNNRGMIRTRRVLNGVVRVREIDKPALIHQDSIQLNMDRVINALIIPSIIATNRMQVHQTIEKNTVIKIFKGLKSERSTTKLLGGESTAIEVPHNSPGNIINGCSLSKRVPQGFSIRHAIRSIDHRELYKRLIIHSDQTRNQLGSDNGRGEHQLG</sequence>